<feature type="domain" description="Cell envelope-related transcriptional attenuator" evidence="7">
    <location>
        <begin position="97"/>
        <end position="245"/>
    </location>
</feature>
<comment type="caution">
    <text evidence="8">The sequence shown here is derived from an EMBL/GenBank/DDBJ whole genome shotgun (WGS) entry which is preliminary data.</text>
</comment>
<name>A0ABW5PXE4_9BACI</name>
<evidence type="ECO:0000256" key="6">
    <source>
        <dbReference type="SAM" id="Phobius"/>
    </source>
</evidence>
<dbReference type="NCBIfam" id="TIGR00350">
    <property type="entry name" value="lytR_cpsA_psr"/>
    <property type="match status" value="1"/>
</dbReference>
<accession>A0ABW5PXE4</accession>
<organism evidence="8 9">
    <name type="scientific">Oceanobacillus kapialis</name>
    <dbReference type="NCBI Taxonomy" id="481353"/>
    <lineage>
        <taxon>Bacteria</taxon>
        <taxon>Bacillati</taxon>
        <taxon>Bacillota</taxon>
        <taxon>Bacilli</taxon>
        <taxon>Bacillales</taxon>
        <taxon>Bacillaceae</taxon>
        <taxon>Oceanobacillus</taxon>
    </lineage>
</organism>
<dbReference type="InterPro" id="IPR050922">
    <property type="entry name" value="LytR/CpsA/Psr_CW_biosynth"/>
</dbReference>
<evidence type="ECO:0000256" key="4">
    <source>
        <dbReference type="ARBA" id="ARBA00022989"/>
    </source>
</evidence>
<proteinExistence type="inferred from homology"/>
<dbReference type="EMBL" id="JBHUMX010000006">
    <property type="protein sequence ID" value="MFD2627752.1"/>
    <property type="molecule type" value="Genomic_DNA"/>
</dbReference>
<keyword evidence="2 6" id="KW-0812">Transmembrane</keyword>
<keyword evidence="9" id="KW-1185">Reference proteome</keyword>
<evidence type="ECO:0000259" key="7">
    <source>
        <dbReference type="Pfam" id="PF03816"/>
    </source>
</evidence>
<evidence type="ECO:0000256" key="2">
    <source>
        <dbReference type="ARBA" id="ARBA00022692"/>
    </source>
</evidence>
<reference evidence="9" key="1">
    <citation type="journal article" date="2019" name="Int. J. Syst. Evol. Microbiol.">
        <title>The Global Catalogue of Microorganisms (GCM) 10K type strain sequencing project: providing services to taxonomists for standard genome sequencing and annotation.</title>
        <authorList>
            <consortium name="The Broad Institute Genomics Platform"/>
            <consortium name="The Broad Institute Genome Sequencing Center for Infectious Disease"/>
            <person name="Wu L."/>
            <person name="Ma J."/>
        </authorList>
    </citation>
    <scope>NUCLEOTIDE SEQUENCE [LARGE SCALE GENOMIC DNA]</scope>
    <source>
        <strain evidence="9">TISTR 1858</strain>
    </source>
</reference>
<protein>
    <submittedName>
        <fullName evidence="8">LCP family protein</fullName>
    </submittedName>
</protein>
<keyword evidence="3" id="KW-0735">Signal-anchor</keyword>
<dbReference type="PANTHER" id="PTHR33392">
    <property type="entry name" value="POLYISOPRENYL-TEICHOIC ACID--PEPTIDOGLYCAN TEICHOIC ACID TRANSFERASE TAGU"/>
    <property type="match status" value="1"/>
</dbReference>
<dbReference type="PANTHER" id="PTHR33392:SF3">
    <property type="entry name" value="POLYISOPRENYL-TEICHOIC ACID--PEPTIDOGLYCAN TEICHOIC ACID TRANSFERASE TAGT"/>
    <property type="match status" value="1"/>
</dbReference>
<evidence type="ECO:0000256" key="1">
    <source>
        <dbReference type="ARBA" id="ARBA00006068"/>
    </source>
</evidence>
<sequence>MDNKHTRTRVVKRRRKKKLRKRAYFILIPALVLFLALGYFTYLYTKADSVFSDSYQDDGREKSDLRETKVDPTIDNVSVLIMGVDENDHRANEGSSRTDALMVATLNKDDKSVKLVSIPRDSYVYIPEVGYETKINHAHAYGGPQATIETVENLLEIPIDYYVKVNFHAFVDVVDALGGITAEVPYEFTESNSMDKKGAIHLMPGEQELNGEEALALARTRKLDNDIERGKRQQDLIKAVVRKAASAGSVLKYDDVIEAVGENMVTNMNFDEMKSFISYGTSGSQLDIETLTLEGHDYQPAGTYYWQLDQTSLANTKLLLQQHLELPGSSTANEDSTSQTTDSTETNTSASAS</sequence>
<dbReference type="Pfam" id="PF03816">
    <property type="entry name" value="LytR_cpsA_psr"/>
    <property type="match status" value="1"/>
</dbReference>
<comment type="similarity">
    <text evidence="1">Belongs to the LytR/CpsA/Psr (LCP) family.</text>
</comment>
<keyword evidence="4 6" id="KW-1133">Transmembrane helix</keyword>
<feature type="region of interest" description="Disordered" evidence="5">
    <location>
        <begin position="328"/>
        <end position="353"/>
    </location>
</feature>
<dbReference type="RefSeq" id="WP_379560410.1">
    <property type="nucleotide sequence ID" value="NZ_JBHUMX010000006.1"/>
</dbReference>
<dbReference type="Proteomes" id="UP001597451">
    <property type="component" value="Unassembled WGS sequence"/>
</dbReference>
<evidence type="ECO:0000313" key="8">
    <source>
        <dbReference type="EMBL" id="MFD2627752.1"/>
    </source>
</evidence>
<keyword evidence="6" id="KW-0472">Membrane</keyword>
<evidence type="ECO:0000256" key="3">
    <source>
        <dbReference type="ARBA" id="ARBA00022968"/>
    </source>
</evidence>
<gene>
    <name evidence="8" type="ORF">ACFSUN_02960</name>
</gene>
<dbReference type="Gene3D" id="3.40.630.190">
    <property type="entry name" value="LCP protein"/>
    <property type="match status" value="1"/>
</dbReference>
<dbReference type="InterPro" id="IPR004474">
    <property type="entry name" value="LytR_CpsA_psr"/>
</dbReference>
<feature type="compositionally biased region" description="Low complexity" evidence="5">
    <location>
        <begin position="333"/>
        <end position="353"/>
    </location>
</feature>
<evidence type="ECO:0000256" key="5">
    <source>
        <dbReference type="SAM" id="MobiDB-lite"/>
    </source>
</evidence>
<evidence type="ECO:0000313" key="9">
    <source>
        <dbReference type="Proteomes" id="UP001597451"/>
    </source>
</evidence>
<feature type="transmembrane region" description="Helical" evidence="6">
    <location>
        <begin position="23"/>
        <end position="44"/>
    </location>
</feature>